<protein>
    <submittedName>
        <fullName evidence="2">Uncharacterized protein</fullName>
    </submittedName>
</protein>
<reference evidence="2 3" key="1">
    <citation type="submission" date="2020-08" db="EMBL/GenBank/DDBJ databases">
        <title>Genomic Encyclopedia of Type Strains, Phase III (KMG-III): the genomes of soil and plant-associated and newly described type strains.</title>
        <authorList>
            <person name="Whitman W."/>
        </authorList>
    </citation>
    <scope>NUCLEOTIDE SEQUENCE [LARGE SCALE GENOMIC DNA]</scope>
    <source>
        <strain evidence="2 3">CECT 4113</strain>
    </source>
</reference>
<evidence type="ECO:0000313" key="3">
    <source>
        <dbReference type="Proteomes" id="UP000518315"/>
    </source>
</evidence>
<keyword evidence="3" id="KW-1185">Reference proteome</keyword>
<organism evidence="2 3">
    <name type="scientific">Rhizobium pisi</name>
    <dbReference type="NCBI Taxonomy" id="574561"/>
    <lineage>
        <taxon>Bacteria</taxon>
        <taxon>Pseudomonadati</taxon>
        <taxon>Pseudomonadota</taxon>
        <taxon>Alphaproteobacteria</taxon>
        <taxon>Hyphomicrobiales</taxon>
        <taxon>Rhizobiaceae</taxon>
        <taxon>Rhizobium/Agrobacterium group</taxon>
        <taxon>Rhizobium</taxon>
    </lineage>
</organism>
<evidence type="ECO:0000313" key="2">
    <source>
        <dbReference type="EMBL" id="MBB3136990.1"/>
    </source>
</evidence>
<evidence type="ECO:0000256" key="1">
    <source>
        <dbReference type="SAM" id="Phobius"/>
    </source>
</evidence>
<sequence length="122" mass="13428">MRRWWSDFLHGNGPVGRCVPTGIAGRRRPGRGKGIAITIACAVVIGAASWLYLDSNGHLDNTAAFVKAPAQDALSVSFVFCADSYRTNCVVNGDTFWFWTRKFEWPISIRLNSARPAARLNG</sequence>
<dbReference type="EMBL" id="JACHXH010000018">
    <property type="protein sequence ID" value="MBB3136990.1"/>
    <property type="molecule type" value="Genomic_DNA"/>
</dbReference>
<keyword evidence="1" id="KW-0812">Transmembrane</keyword>
<keyword evidence="1" id="KW-0472">Membrane</keyword>
<dbReference type="AlphaFoldDB" id="A0A7W5BPX1"/>
<proteinExistence type="predicted"/>
<keyword evidence="1" id="KW-1133">Transmembrane helix</keyword>
<accession>A0A7W5BPX1</accession>
<name>A0A7W5BPX1_9HYPH</name>
<dbReference type="Proteomes" id="UP000518315">
    <property type="component" value="Unassembled WGS sequence"/>
</dbReference>
<feature type="transmembrane region" description="Helical" evidence="1">
    <location>
        <begin position="35"/>
        <end position="53"/>
    </location>
</feature>
<comment type="caution">
    <text evidence="2">The sequence shown here is derived from an EMBL/GenBank/DDBJ whole genome shotgun (WGS) entry which is preliminary data.</text>
</comment>
<gene>
    <name evidence="2" type="ORF">FHS26_004748</name>
</gene>